<comment type="subcellular location">
    <subcellularLocation>
        <location evidence="1">Lysosome</location>
    </subcellularLocation>
    <subcellularLocation>
        <location evidence="2">Secreted</location>
    </subcellularLocation>
</comment>
<proteinExistence type="predicted"/>
<dbReference type="GO" id="GO:0008289">
    <property type="term" value="F:lipid binding"/>
    <property type="evidence" value="ECO:0007669"/>
    <property type="project" value="UniProtKB-ARBA"/>
</dbReference>
<feature type="disulfide bond" evidence="17">
    <location>
        <begin position="118"/>
        <end position="184"/>
    </location>
</feature>
<dbReference type="EMBL" id="JBBHLL010000261">
    <property type="protein sequence ID" value="KAK7807765.1"/>
    <property type="molecule type" value="Genomic_DNA"/>
</dbReference>
<evidence type="ECO:0000256" key="12">
    <source>
        <dbReference type="ARBA" id="ARBA00040265"/>
    </source>
</evidence>
<evidence type="ECO:0000259" key="19">
    <source>
        <dbReference type="PROSITE" id="PS50015"/>
    </source>
</evidence>
<keyword evidence="22" id="KW-1185">Reference proteome</keyword>
<dbReference type="InterPro" id="IPR051428">
    <property type="entry name" value="Sphingo_Act-Surfact_Prot"/>
</dbReference>
<evidence type="ECO:0000256" key="16">
    <source>
        <dbReference type="ARBA" id="ARBA00075106"/>
    </source>
</evidence>
<comment type="function">
    <text evidence="11">Saposin-B stimulates the hydrolysis of galacto-cerebroside sulfate by arylsulfatase A (EC 3.1.6.8), GM1 gangliosides by beta-galactosidase (EC 3.2.1.23) and globotriaosylceramide by alpha-galactosidase A (EC 3.2.1.22). Saposin-B forms a solubilizing complex with the substrates of the sphingolipid hydrolases.</text>
</comment>
<dbReference type="GO" id="GO:0005764">
    <property type="term" value="C:lysosome"/>
    <property type="evidence" value="ECO:0007669"/>
    <property type="project" value="UniProtKB-SubCell"/>
</dbReference>
<feature type="disulfide bond" evidence="17">
    <location>
        <begin position="393"/>
        <end position="404"/>
    </location>
</feature>
<feature type="disulfide bond" evidence="17">
    <location>
        <begin position="511"/>
        <end position="522"/>
    </location>
</feature>
<evidence type="ECO:0000256" key="5">
    <source>
        <dbReference type="ARBA" id="ARBA00022737"/>
    </source>
</evidence>
<feature type="disulfide bond" evidence="17">
    <location>
        <begin position="146"/>
        <end position="158"/>
    </location>
</feature>
<dbReference type="InterPro" id="IPR007856">
    <property type="entry name" value="SapB_1"/>
</dbReference>
<comment type="function">
    <text evidence="14">Behaves as a myelinotrophic and neurotrophic factor, these effects are mediated by its G-protein-coupled receptors, GPR37 and GPR37L1, undergoing ligand-mediated internalization followed by ERK phosphorylation signaling.</text>
</comment>
<protein>
    <recommendedName>
        <fullName evidence="12">Prosaposin</fullName>
    </recommendedName>
    <alternativeName>
        <fullName evidence="16">Sulfated glycoprotein 1</fullName>
    </alternativeName>
</protein>
<feature type="domain" description="Saposin B-type" evidence="19">
    <location>
        <begin position="246"/>
        <end position="327"/>
    </location>
</feature>
<evidence type="ECO:0000256" key="4">
    <source>
        <dbReference type="ARBA" id="ARBA00022729"/>
    </source>
</evidence>
<evidence type="ECO:0000256" key="8">
    <source>
        <dbReference type="ARBA" id="ARBA00023228"/>
    </source>
</evidence>
<comment type="subunit">
    <text evidence="15">Saposin-B is a homodimer. Prosaposin exists as a roughly half-half mixture of monomers and disulfide-linked dimers. Monomeric prosaposin interacts (via C-terminus) with sortilin/SORT1, the interaction is required for targeting to lysosomes. Interacts with GRN; facilitates lysosomal delivery of progranulin from the extracellular space and the biosynthetic pathway.</text>
</comment>
<evidence type="ECO:0000313" key="21">
    <source>
        <dbReference type="EMBL" id="KAK7807765.1"/>
    </source>
</evidence>
<dbReference type="PROSITE" id="PS50015">
    <property type="entry name" value="SAP_B"/>
    <property type="match status" value="4"/>
</dbReference>
<dbReference type="GO" id="GO:0042802">
    <property type="term" value="F:identical protein binding"/>
    <property type="evidence" value="ECO:0007669"/>
    <property type="project" value="UniProtKB-ARBA"/>
</dbReference>
<dbReference type="SMART" id="SM00741">
    <property type="entry name" value="SapB"/>
    <property type="match status" value="4"/>
</dbReference>
<evidence type="ECO:0000256" key="18">
    <source>
        <dbReference type="SAM" id="SignalP"/>
    </source>
</evidence>
<evidence type="ECO:0000313" key="22">
    <source>
        <dbReference type="Proteomes" id="UP001488838"/>
    </source>
</evidence>
<dbReference type="Pfam" id="PF02199">
    <property type="entry name" value="SapA"/>
    <property type="match status" value="2"/>
</dbReference>
<feature type="chain" id="PRO_5043339935" description="Prosaposin" evidence="18">
    <location>
        <begin position="19"/>
        <end position="595"/>
    </location>
</feature>
<dbReference type="PANTHER" id="PTHR11480">
    <property type="entry name" value="SAPOSIN-RELATED"/>
    <property type="match status" value="1"/>
</dbReference>
<dbReference type="Pfam" id="PF03489">
    <property type="entry name" value="SapB_2"/>
    <property type="match status" value="4"/>
</dbReference>
<evidence type="ECO:0000256" key="15">
    <source>
        <dbReference type="ARBA" id="ARBA00063286"/>
    </source>
</evidence>
<comment type="function">
    <text evidence="10">Saposin-D is a specific sphingomyelin phosphodiesterase activator (EC 3.1.4.12).</text>
</comment>
<dbReference type="Gene3D" id="1.10.225.10">
    <property type="entry name" value="Saposin-like"/>
    <property type="match status" value="4"/>
</dbReference>
<evidence type="ECO:0000256" key="9">
    <source>
        <dbReference type="ARBA" id="ARBA00037150"/>
    </source>
</evidence>
<dbReference type="InterPro" id="IPR008138">
    <property type="entry name" value="SapB_2"/>
</dbReference>
<evidence type="ECO:0000256" key="1">
    <source>
        <dbReference type="ARBA" id="ARBA00004371"/>
    </source>
</evidence>
<dbReference type="PIRSF" id="PIRSF002431">
    <property type="entry name" value="Saposin"/>
    <property type="match status" value="1"/>
</dbReference>
<feature type="domain" description="Saposin A-type" evidence="20">
    <location>
        <begin position="70"/>
        <end position="110"/>
    </location>
</feature>
<comment type="caution">
    <text evidence="21">The sequence shown here is derived from an EMBL/GenBank/DDBJ whole genome shotgun (WGS) entry which is preliminary data.</text>
</comment>
<dbReference type="GO" id="GO:0006665">
    <property type="term" value="P:sphingolipid metabolic process"/>
    <property type="evidence" value="ECO:0007669"/>
    <property type="project" value="InterPro"/>
</dbReference>
<evidence type="ECO:0000256" key="14">
    <source>
        <dbReference type="ARBA" id="ARBA00058666"/>
    </source>
</evidence>
<dbReference type="InterPro" id="IPR003119">
    <property type="entry name" value="SAP_A"/>
</dbReference>
<evidence type="ECO:0000256" key="11">
    <source>
        <dbReference type="ARBA" id="ARBA00037606"/>
    </source>
</evidence>
<dbReference type="Proteomes" id="UP001488838">
    <property type="component" value="Unassembled WGS sequence"/>
</dbReference>
<dbReference type="SUPFAM" id="SSF47862">
    <property type="entry name" value="Saposin"/>
    <property type="match status" value="3"/>
</dbReference>
<keyword evidence="5" id="KW-0677">Repeat</keyword>
<sequence length="595" mass="65247">MYALAVFASLLVTGCAWCVISSDASAQAAWSSVQGSVLAGLVLSAVDVCTRLVEKGPLLILFLLLALTSPVQDLKICAGGSAVLCRDLKTAVDCGALKHCQQMVWSKPTAKSLPCDICKTVVTEAGNLLKNNSTQEEILRYLEKTCEWIHDSSLSNSCKEAVDSYLPVVLDMIKGEMSNPGEVCAALNLCQSLQKYLAEQNYQKQLESNKIPEVDMARVVAPFMANIPLLLYPQDQPRSQPQPKANEDVCQDCVKMVTDIQTAVRTNATFVQGFVEHIKEECDRLGPGMADMCKNYVDQYSQVAVQMMMHMQPKEICALVGFCDEVKKVPMKTLVPASEAMKNTFPALELMDSYEAQNIIFCKACHFVMEKLSTLVANNATEELIIQAVGKACTLLPAPSSTKCKEVVETFGPSLLDILLRQMSSSFVCGVVHLCSGNPDSGETFEQPAVPIVPALPKQPELPKQPALRAHVPQKTGGFCEVCKQLVGYLERNLEKNSTKEEILAALEKGCSFLPDPYQKECDDFVAEYEPLLVEILVQVMEPAFVCSKIGACPSATKLLLGTEKCVWGPSYWCQNMETAARCNAVDHCKRHVWN</sequence>
<dbReference type="FunFam" id="1.10.225.10:FF:000005">
    <property type="entry name" value="prosaposin isoform X2"/>
    <property type="match status" value="1"/>
</dbReference>
<dbReference type="SMART" id="SM00162">
    <property type="entry name" value="SAPA"/>
    <property type="match status" value="2"/>
</dbReference>
<feature type="domain" description="Saposin B-type" evidence="19">
    <location>
        <begin position="111"/>
        <end position="194"/>
    </location>
</feature>
<evidence type="ECO:0000256" key="3">
    <source>
        <dbReference type="ARBA" id="ARBA00022525"/>
    </source>
</evidence>
<keyword evidence="7" id="KW-0325">Glycoprotein</keyword>
<evidence type="ECO:0000259" key="20">
    <source>
        <dbReference type="PROSITE" id="PS51110"/>
    </source>
</evidence>
<feature type="disulfide bond" evidence="17">
    <location>
        <begin position="253"/>
        <end position="317"/>
    </location>
</feature>
<dbReference type="GO" id="GO:0016020">
    <property type="term" value="C:membrane"/>
    <property type="evidence" value="ECO:0007669"/>
    <property type="project" value="GOC"/>
</dbReference>
<evidence type="ECO:0000256" key="2">
    <source>
        <dbReference type="ARBA" id="ARBA00004613"/>
    </source>
</evidence>
<dbReference type="AlphaFoldDB" id="A0AAW0I054"/>
<evidence type="ECO:0000256" key="7">
    <source>
        <dbReference type="ARBA" id="ARBA00023180"/>
    </source>
</evidence>
<dbReference type="FunFam" id="1.10.225.10:FF:000004">
    <property type="entry name" value="prosaposin isoform X2"/>
    <property type="match status" value="1"/>
</dbReference>
<dbReference type="FunFam" id="1.10.225.10:FF:000002">
    <property type="entry name" value="prosaposin isoform X2"/>
    <property type="match status" value="2"/>
</dbReference>
<feature type="disulfide bond" evidence="17">
    <location>
        <begin position="480"/>
        <end position="553"/>
    </location>
</feature>
<feature type="domain" description="Saposin B-type" evidence="19">
    <location>
        <begin position="358"/>
        <end position="439"/>
    </location>
</feature>
<evidence type="ECO:0000256" key="17">
    <source>
        <dbReference type="PIRSR" id="PIRSR002431-1"/>
    </source>
</evidence>
<evidence type="ECO:0000256" key="13">
    <source>
        <dbReference type="ARBA" id="ARBA00056290"/>
    </source>
</evidence>
<keyword evidence="4 18" id="KW-0732">Signal</keyword>
<feature type="disulfide bond" evidence="17">
    <location>
        <begin position="483"/>
        <end position="547"/>
    </location>
</feature>
<name>A0AAW0I054_MYOGA</name>
<dbReference type="InterPro" id="IPR008373">
    <property type="entry name" value="Saposin"/>
</dbReference>
<keyword evidence="8" id="KW-0458">Lysosome</keyword>
<evidence type="ECO:0000256" key="6">
    <source>
        <dbReference type="ARBA" id="ARBA00023157"/>
    </source>
</evidence>
<dbReference type="InterPro" id="IPR011001">
    <property type="entry name" value="Saposin-like"/>
</dbReference>
<feature type="disulfide bond" evidence="17">
    <location>
        <begin position="250"/>
        <end position="323"/>
    </location>
</feature>
<feature type="domain" description="Saposin B-type" evidence="19">
    <location>
        <begin position="476"/>
        <end position="557"/>
    </location>
</feature>
<comment type="function">
    <text evidence="13">Saposins are specific low-molecular mass non-enzymatic proteins, they participate in the lysosomal degradation of sphingolipids, which takes place by the sequential action of specific hydrolases.</text>
</comment>
<feature type="disulfide bond" evidence="17">
    <location>
        <begin position="282"/>
        <end position="293"/>
    </location>
</feature>
<dbReference type="GO" id="GO:0005576">
    <property type="term" value="C:extracellular region"/>
    <property type="evidence" value="ECO:0007669"/>
    <property type="project" value="UniProtKB-SubCell"/>
</dbReference>
<feature type="domain" description="Saposin A-type" evidence="20">
    <location>
        <begin position="559"/>
        <end position="595"/>
    </location>
</feature>
<feature type="signal peptide" evidence="18">
    <location>
        <begin position="1"/>
        <end position="18"/>
    </location>
</feature>
<dbReference type="PANTHER" id="PTHR11480:SF36">
    <property type="entry name" value="PROSAPOSIN"/>
    <property type="match status" value="1"/>
</dbReference>
<dbReference type="InterPro" id="IPR008139">
    <property type="entry name" value="SaposinB_dom"/>
</dbReference>
<dbReference type="PRINTS" id="PR01797">
    <property type="entry name" value="SAPOSIN"/>
</dbReference>
<reference evidence="21 22" key="1">
    <citation type="journal article" date="2023" name="bioRxiv">
        <title>Conserved and derived expression patterns and positive selection on dental genes reveal complex evolutionary context of ever-growing rodent molars.</title>
        <authorList>
            <person name="Calamari Z.T."/>
            <person name="Song A."/>
            <person name="Cohen E."/>
            <person name="Akter M."/>
            <person name="Roy R.D."/>
            <person name="Hallikas O."/>
            <person name="Christensen M.M."/>
            <person name="Li P."/>
            <person name="Marangoni P."/>
            <person name="Jernvall J."/>
            <person name="Klein O.D."/>
        </authorList>
    </citation>
    <scope>NUCLEOTIDE SEQUENCE [LARGE SCALE GENOMIC DNA]</scope>
    <source>
        <strain evidence="21">V071</strain>
    </source>
</reference>
<gene>
    <name evidence="21" type="ORF">U0070_000080</name>
</gene>
<feature type="disulfide bond" evidence="17">
    <location>
        <begin position="362"/>
        <end position="435"/>
    </location>
</feature>
<organism evidence="21 22">
    <name type="scientific">Myodes glareolus</name>
    <name type="common">Bank vole</name>
    <name type="synonym">Clethrionomys glareolus</name>
    <dbReference type="NCBI Taxonomy" id="447135"/>
    <lineage>
        <taxon>Eukaryota</taxon>
        <taxon>Metazoa</taxon>
        <taxon>Chordata</taxon>
        <taxon>Craniata</taxon>
        <taxon>Vertebrata</taxon>
        <taxon>Euteleostomi</taxon>
        <taxon>Mammalia</taxon>
        <taxon>Eutheria</taxon>
        <taxon>Euarchontoglires</taxon>
        <taxon>Glires</taxon>
        <taxon>Rodentia</taxon>
        <taxon>Myomorpha</taxon>
        <taxon>Muroidea</taxon>
        <taxon>Cricetidae</taxon>
        <taxon>Arvicolinae</taxon>
        <taxon>Myodes</taxon>
    </lineage>
</organism>
<evidence type="ECO:0000256" key="10">
    <source>
        <dbReference type="ARBA" id="ARBA00037231"/>
    </source>
</evidence>
<dbReference type="PROSITE" id="PS51110">
    <property type="entry name" value="SAP_A"/>
    <property type="match status" value="2"/>
</dbReference>
<comment type="function">
    <text evidence="9">Saposin-A and saposin-C stimulate the hydrolysis of glucosylceramide by beta-glucosylceramidase (EC 3.2.1.45) and galactosylceramide by beta-galactosylceramidase (EC 3.2.1.46). Saposin-C apparently acts by combining with the enzyme and acidic lipid to form an activated complex, rather than by solubilizing the substrate.</text>
</comment>
<accession>A0AAW0I054</accession>
<feature type="disulfide bond" evidence="17">
    <location>
        <begin position="365"/>
        <end position="429"/>
    </location>
</feature>
<dbReference type="InterPro" id="IPR021165">
    <property type="entry name" value="Saposin_chordata"/>
</dbReference>
<keyword evidence="6 17" id="KW-1015">Disulfide bond</keyword>
<dbReference type="Pfam" id="PF05184">
    <property type="entry name" value="SapB_1"/>
    <property type="match status" value="3"/>
</dbReference>
<feature type="disulfide bond" evidence="17">
    <location>
        <begin position="115"/>
        <end position="190"/>
    </location>
</feature>
<keyword evidence="3" id="KW-0964">Secreted</keyword>